<dbReference type="Proteomes" id="UP000792457">
    <property type="component" value="Unassembled WGS sequence"/>
</dbReference>
<feature type="compositionally biased region" description="Basic and acidic residues" evidence="1">
    <location>
        <begin position="592"/>
        <end position="603"/>
    </location>
</feature>
<gene>
    <name evidence="2" type="ORF">J437_LFUL007401</name>
</gene>
<sequence>MKKPERSSPRQFRSINVIHQALDLEELDRSQEDDEESKYYLQEDSSLSLKKVTIPGSTVSLYYDASTETFRPYVTVPYRCAKGLFPNTWKRGIIKALLKSEEKDEIDAKSYRSICLLPVLGAFDRVWWPGVFHRLYVKGVKGDMLRVITDYLKGRSGNSIEMIAYADDGAILIGANSRREIEEKANRVTRDLMEWCKMSKMELSKDKTIGLMLKGSLDSERLLRVFLEEKRIKIVDEVKYLGVLLTKNLGINKHITEVADRGRKKMGGFFELITKTKIPYKAVLYYFINLTPGPAKGLFRRGLDLLNPLRPSKGNLSTTTDSPCFSHLLFRSTTDLPLPPWDMERRTPIIPPDWQTVRRRRTTRGRPEPNSPGSNREDQTEQPSLTTNPQPSTSSGQRNTPPATPARLNFSSPSTGASLPSCSLHSSSAPPDLPNDLEGTEKNRLQHAIGQPLSIKIGRTPQESERVPRPTPNRTPLSISVDKDAIAKLLRDIRAAAEAFENQDNAEAVILRGLNLLREKVTPERWNKLLSSRMLKSTTNVSVPQASPQTQNVHTVNIPSISNITTAPSTSAESDFVTVSHKRKYTAISRTSPDHHIPTKNRFDPIANNYSQPNHQPTPNPSTNKKSHPLRHSGKVTEVLHLGESSDEVELEEMPQHQGSTEAVERIVEADERRYPLRDRQPRAFDDYQLYVVLAICDSESLFWKCFRCRTDKHNISKMADDIMLLKSELSSLKESFINTRLGTRKISTANAVSDDSSGCCNIVERPSDSIQKQSSTSVVKKEQPSPILNPCVDEQENCDGFRKVKARKRRRAKVIIGDNTVPSESVGFAALFMETIRQTMEYTIHRRDDPKWDLPQDVRPDDAIEGQDHPTRLMLGYLPATIISGEQMNFLTLAGVNWNQTPTSDNETIYYVSNSTSDWFTYQE</sequence>
<evidence type="ECO:0000313" key="2">
    <source>
        <dbReference type="EMBL" id="KAG8226164.1"/>
    </source>
</evidence>
<feature type="region of interest" description="Disordered" evidence="1">
    <location>
        <begin position="587"/>
        <end position="631"/>
    </location>
</feature>
<protein>
    <recommendedName>
        <fullName evidence="4">Reverse transcriptase domain-containing protein</fullName>
    </recommendedName>
</protein>
<organism evidence="2 3">
    <name type="scientific">Ladona fulva</name>
    <name type="common">Scarce chaser dragonfly</name>
    <name type="synonym">Libellula fulva</name>
    <dbReference type="NCBI Taxonomy" id="123851"/>
    <lineage>
        <taxon>Eukaryota</taxon>
        <taxon>Metazoa</taxon>
        <taxon>Ecdysozoa</taxon>
        <taxon>Arthropoda</taxon>
        <taxon>Hexapoda</taxon>
        <taxon>Insecta</taxon>
        <taxon>Pterygota</taxon>
        <taxon>Palaeoptera</taxon>
        <taxon>Odonata</taxon>
        <taxon>Epiprocta</taxon>
        <taxon>Anisoptera</taxon>
        <taxon>Libelluloidea</taxon>
        <taxon>Libellulidae</taxon>
        <taxon>Ladona</taxon>
    </lineage>
</organism>
<feature type="compositionally biased region" description="Polar residues" evidence="1">
    <location>
        <begin position="381"/>
        <end position="401"/>
    </location>
</feature>
<dbReference type="PANTHER" id="PTHR33332">
    <property type="entry name" value="REVERSE TRANSCRIPTASE DOMAIN-CONTAINING PROTEIN"/>
    <property type="match status" value="1"/>
</dbReference>
<name>A0A8K0K0V2_LADFU</name>
<dbReference type="AlphaFoldDB" id="A0A8K0K0V2"/>
<evidence type="ECO:0000256" key="1">
    <source>
        <dbReference type="SAM" id="MobiDB-lite"/>
    </source>
</evidence>
<proteinExistence type="predicted"/>
<dbReference type="EMBL" id="KZ308270">
    <property type="protein sequence ID" value="KAG8226164.1"/>
    <property type="molecule type" value="Genomic_DNA"/>
</dbReference>
<feature type="region of interest" description="Disordered" evidence="1">
    <location>
        <begin position="336"/>
        <end position="478"/>
    </location>
</feature>
<evidence type="ECO:0000313" key="3">
    <source>
        <dbReference type="Proteomes" id="UP000792457"/>
    </source>
</evidence>
<keyword evidence="3" id="KW-1185">Reference proteome</keyword>
<evidence type="ECO:0008006" key="4">
    <source>
        <dbReference type="Google" id="ProtNLM"/>
    </source>
</evidence>
<dbReference type="OrthoDB" id="422540at2759"/>
<reference evidence="2" key="1">
    <citation type="submission" date="2013-04" db="EMBL/GenBank/DDBJ databases">
        <authorList>
            <person name="Qu J."/>
            <person name="Murali S.C."/>
            <person name="Bandaranaike D."/>
            <person name="Bellair M."/>
            <person name="Blankenburg K."/>
            <person name="Chao H."/>
            <person name="Dinh H."/>
            <person name="Doddapaneni H."/>
            <person name="Downs B."/>
            <person name="Dugan-Rocha S."/>
            <person name="Elkadiri S."/>
            <person name="Gnanaolivu R.D."/>
            <person name="Hernandez B."/>
            <person name="Javaid M."/>
            <person name="Jayaseelan J.C."/>
            <person name="Lee S."/>
            <person name="Li M."/>
            <person name="Ming W."/>
            <person name="Munidasa M."/>
            <person name="Muniz J."/>
            <person name="Nguyen L."/>
            <person name="Ongeri F."/>
            <person name="Osuji N."/>
            <person name="Pu L.-L."/>
            <person name="Puazo M."/>
            <person name="Qu C."/>
            <person name="Quiroz J."/>
            <person name="Raj R."/>
            <person name="Weissenberger G."/>
            <person name="Xin Y."/>
            <person name="Zou X."/>
            <person name="Han Y."/>
            <person name="Richards S."/>
            <person name="Worley K."/>
            <person name="Muzny D."/>
            <person name="Gibbs R."/>
        </authorList>
    </citation>
    <scope>NUCLEOTIDE SEQUENCE</scope>
    <source>
        <strain evidence="2">Sampled in the wild</strain>
    </source>
</reference>
<reference evidence="2" key="2">
    <citation type="submission" date="2017-10" db="EMBL/GenBank/DDBJ databases">
        <title>Ladona fulva Genome sequencing and assembly.</title>
        <authorList>
            <person name="Murali S."/>
            <person name="Richards S."/>
            <person name="Bandaranaike D."/>
            <person name="Bellair M."/>
            <person name="Blankenburg K."/>
            <person name="Chao H."/>
            <person name="Dinh H."/>
            <person name="Doddapaneni H."/>
            <person name="Dugan-Rocha S."/>
            <person name="Elkadiri S."/>
            <person name="Gnanaolivu R."/>
            <person name="Hernandez B."/>
            <person name="Skinner E."/>
            <person name="Javaid M."/>
            <person name="Lee S."/>
            <person name="Li M."/>
            <person name="Ming W."/>
            <person name="Munidasa M."/>
            <person name="Muniz J."/>
            <person name="Nguyen L."/>
            <person name="Hughes D."/>
            <person name="Osuji N."/>
            <person name="Pu L.-L."/>
            <person name="Puazo M."/>
            <person name="Qu C."/>
            <person name="Quiroz J."/>
            <person name="Raj R."/>
            <person name="Weissenberger G."/>
            <person name="Xin Y."/>
            <person name="Zou X."/>
            <person name="Han Y."/>
            <person name="Worley K."/>
            <person name="Muzny D."/>
            <person name="Gibbs R."/>
        </authorList>
    </citation>
    <scope>NUCLEOTIDE SEQUENCE</scope>
    <source>
        <strain evidence="2">Sampled in the wild</strain>
    </source>
</reference>
<feature type="compositionally biased region" description="Low complexity" evidence="1">
    <location>
        <begin position="417"/>
        <end position="430"/>
    </location>
</feature>
<comment type="caution">
    <text evidence="2">The sequence shown here is derived from an EMBL/GenBank/DDBJ whole genome shotgun (WGS) entry which is preliminary data.</text>
</comment>
<feature type="compositionally biased region" description="Polar residues" evidence="1">
    <location>
        <begin position="608"/>
        <end position="624"/>
    </location>
</feature>
<accession>A0A8K0K0V2</accession>